<keyword evidence="2" id="KW-1133">Transmembrane helix</keyword>
<comment type="similarity">
    <text evidence="1">Belongs to the bacterial sugar transferase family.</text>
</comment>
<feature type="domain" description="Bacterial sugar transferase" evidence="3">
    <location>
        <begin position="14"/>
        <end position="196"/>
    </location>
</feature>
<evidence type="ECO:0000256" key="1">
    <source>
        <dbReference type="ARBA" id="ARBA00006464"/>
    </source>
</evidence>
<evidence type="ECO:0000313" key="4">
    <source>
        <dbReference type="EMBL" id="RHG28042.1"/>
    </source>
</evidence>
<name>A0A414T1H0_9FIRM</name>
<proteinExistence type="inferred from homology"/>
<organism evidence="4 5">
    <name type="scientific">Dorea longicatena</name>
    <dbReference type="NCBI Taxonomy" id="88431"/>
    <lineage>
        <taxon>Bacteria</taxon>
        <taxon>Bacillati</taxon>
        <taxon>Bacillota</taxon>
        <taxon>Clostridia</taxon>
        <taxon>Lachnospirales</taxon>
        <taxon>Lachnospiraceae</taxon>
        <taxon>Dorea</taxon>
    </lineage>
</organism>
<keyword evidence="4" id="KW-0808">Transferase</keyword>
<dbReference type="GO" id="GO:0016780">
    <property type="term" value="F:phosphotransferase activity, for other substituted phosphate groups"/>
    <property type="evidence" value="ECO:0007669"/>
    <property type="project" value="TreeGrafter"/>
</dbReference>
<dbReference type="AlphaFoldDB" id="A0A414T1H0"/>
<dbReference type="PANTHER" id="PTHR30576">
    <property type="entry name" value="COLANIC BIOSYNTHESIS UDP-GLUCOSE LIPID CARRIER TRANSFERASE"/>
    <property type="match status" value="1"/>
</dbReference>
<gene>
    <name evidence="4" type="ORF">DW265_02570</name>
</gene>
<dbReference type="RefSeq" id="WP_118224294.1">
    <property type="nucleotide sequence ID" value="NZ_QRIC01000003.1"/>
</dbReference>
<accession>A0A414T1H0</accession>
<sequence>MLKGKNGFYNRYVKRIIDIICALLAIMVFWWLYLIVAVLVRIKLGSPIIFKQERPGKIDKKTGKETIFNLYKFRTMTDKRDVEGNLLPDDVRLTKFGRILRSTSLDELPEAFNILKGDMSVIGPRPLLVEYLPYYTKEEHHRHDVRPGLSGWAQINGRNAIDSWEQRFQYDLEYVKNVSFAFDIKVVLKTIEKVLKRSDIQVGKQIKAGRLDTARGNKNENINS</sequence>
<keyword evidence="2" id="KW-0472">Membrane</keyword>
<dbReference type="Proteomes" id="UP000284095">
    <property type="component" value="Unassembled WGS sequence"/>
</dbReference>
<feature type="transmembrane region" description="Helical" evidence="2">
    <location>
        <begin position="20"/>
        <end position="42"/>
    </location>
</feature>
<dbReference type="PANTHER" id="PTHR30576:SF8">
    <property type="entry name" value="UNDECAPRENYL-PHOSPHATE GALACTOSE PHOSPHOTRANSFERASE"/>
    <property type="match status" value="1"/>
</dbReference>
<keyword evidence="5" id="KW-1185">Reference proteome</keyword>
<dbReference type="EMBL" id="QRIC01000003">
    <property type="protein sequence ID" value="RHG28042.1"/>
    <property type="molecule type" value="Genomic_DNA"/>
</dbReference>
<dbReference type="Pfam" id="PF02397">
    <property type="entry name" value="Bac_transf"/>
    <property type="match status" value="1"/>
</dbReference>
<evidence type="ECO:0000256" key="2">
    <source>
        <dbReference type="SAM" id="Phobius"/>
    </source>
</evidence>
<evidence type="ECO:0000259" key="3">
    <source>
        <dbReference type="Pfam" id="PF02397"/>
    </source>
</evidence>
<evidence type="ECO:0000313" key="5">
    <source>
        <dbReference type="Proteomes" id="UP000284095"/>
    </source>
</evidence>
<dbReference type="InterPro" id="IPR003362">
    <property type="entry name" value="Bact_transf"/>
</dbReference>
<reference evidence="4 5" key="1">
    <citation type="submission" date="2018-08" db="EMBL/GenBank/DDBJ databases">
        <title>A genome reference for cultivated species of the human gut microbiota.</title>
        <authorList>
            <person name="Zou Y."/>
            <person name="Xue W."/>
            <person name="Luo G."/>
        </authorList>
    </citation>
    <scope>NUCLEOTIDE SEQUENCE [LARGE SCALE GENOMIC DNA]</scope>
    <source>
        <strain evidence="4 5">AM22-22</strain>
    </source>
</reference>
<comment type="caution">
    <text evidence="4">The sequence shown here is derived from an EMBL/GenBank/DDBJ whole genome shotgun (WGS) entry which is preliminary data.</text>
</comment>
<keyword evidence="2" id="KW-0812">Transmembrane</keyword>
<protein>
    <submittedName>
        <fullName evidence="4">Sugar transferase</fullName>
    </submittedName>
</protein>